<dbReference type="PROSITE" id="PS50268">
    <property type="entry name" value="CADHERIN_2"/>
    <property type="match status" value="4"/>
</dbReference>
<dbReference type="SUPFAM" id="SSF49899">
    <property type="entry name" value="Concanavalin A-like lectins/glucanases"/>
    <property type="match status" value="2"/>
</dbReference>
<dbReference type="PANTHER" id="PTHR24026">
    <property type="entry name" value="FAT ATYPICAL CADHERIN-RELATED"/>
    <property type="match status" value="1"/>
</dbReference>
<comment type="caution">
    <text evidence="7">The sequence shown here is derived from an EMBL/GenBank/DDBJ whole genome shotgun (WGS) entry which is preliminary data.</text>
</comment>
<evidence type="ECO:0000313" key="8">
    <source>
        <dbReference type="Proteomes" id="UP000256779"/>
    </source>
</evidence>
<dbReference type="GO" id="GO:0004553">
    <property type="term" value="F:hydrolase activity, hydrolyzing O-glycosyl compounds"/>
    <property type="evidence" value="ECO:0007669"/>
    <property type="project" value="UniProtKB-ARBA"/>
</dbReference>
<dbReference type="GO" id="GO:0007156">
    <property type="term" value="P:homophilic cell adhesion via plasma membrane adhesion molecules"/>
    <property type="evidence" value="ECO:0007669"/>
    <property type="project" value="InterPro"/>
</dbReference>
<dbReference type="GO" id="GO:0005886">
    <property type="term" value="C:plasma membrane"/>
    <property type="evidence" value="ECO:0007669"/>
    <property type="project" value="UniProtKB-SubCell"/>
</dbReference>
<keyword evidence="4" id="KW-1015">Disulfide bond</keyword>
<keyword evidence="3" id="KW-1133">Transmembrane helix</keyword>
<evidence type="ECO:0000313" key="7">
    <source>
        <dbReference type="EMBL" id="REE01520.1"/>
    </source>
</evidence>
<evidence type="ECO:0000259" key="6">
    <source>
        <dbReference type="PROSITE" id="PS50268"/>
    </source>
</evidence>
<feature type="domain" description="Cadherin" evidence="6">
    <location>
        <begin position="340"/>
        <end position="430"/>
    </location>
</feature>
<dbReference type="Pfam" id="PF18962">
    <property type="entry name" value="Por_Secre_tail"/>
    <property type="match status" value="1"/>
</dbReference>
<feature type="domain" description="Cadherin" evidence="6">
    <location>
        <begin position="754"/>
        <end position="839"/>
    </location>
</feature>
<dbReference type="InterPro" id="IPR002126">
    <property type="entry name" value="Cadherin-like_dom"/>
</dbReference>
<dbReference type="SUPFAM" id="SSF49313">
    <property type="entry name" value="Cadherin-like"/>
    <property type="match status" value="6"/>
</dbReference>
<dbReference type="GO" id="GO:0005975">
    <property type="term" value="P:carbohydrate metabolic process"/>
    <property type="evidence" value="ECO:0007669"/>
    <property type="project" value="UniProtKB-ARBA"/>
</dbReference>
<dbReference type="InterPro" id="IPR006644">
    <property type="entry name" value="Cadg"/>
</dbReference>
<gene>
    <name evidence="7" type="ORF">C7460_10336</name>
</gene>
<dbReference type="SMART" id="SM00560">
    <property type="entry name" value="LamGL"/>
    <property type="match status" value="1"/>
</dbReference>
<dbReference type="InterPro" id="IPR003343">
    <property type="entry name" value="Big_2"/>
</dbReference>
<dbReference type="InterPro" id="IPR013783">
    <property type="entry name" value="Ig-like_fold"/>
</dbReference>
<reference evidence="7 8" key="1">
    <citation type="submission" date="2018-07" db="EMBL/GenBank/DDBJ databases">
        <title>Genomic Encyclopedia of Type Strains, Phase IV (KMG-IV): sequencing the most valuable type-strain genomes for metagenomic binning, comparative biology and taxonomic classification.</title>
        <authorList>
            <person name="Goeker M."/>
        </authorList>
    </citation>
    <scope>NUCLEOTIDE SEQUENCE [LARGE SCALE GENOMIC DNA]</scope>
    <source>
        <strain evidence="7 8">DSM 4134</strain>
    </source>
</reference>
<dbReference type="InterPro" id="IPR015919">
    <property type="entry name" value="Cadherin-like_sf"/>
</dbReference>
<keyword evidence="2 5" id="KW-0732">Signal</keyword>
<dbReference type="NCBIfam" id="TIGR04183">
    <property type="entry name" value="Por_Secre_tail"/>
    <property type="match status" value="1"/>
</dbReference>
<dbReference type="SMART" id="SM00112">
    <property type="entry name" value="CA"/>
    <property type="match status" value="4"/>
</dbReference>
<feature type="chain" id="PRO_5017731700" evidence="5">
    <location>
        <begin position="20"/>
        <end position="2002"/>
    </location>
</feature>
<keyword evidence="1" id="KW-0812">Transmembrane</keyword>
<evidence type="ECO:0000256" key="1">
    <source>
        <dbReference type="ARBA" id="ARBA00022692"/>
    </source>
</evidence>
<dbReference type="Pfam" id="PF17892">
    <property type="entry name" value="Cadherin_5"/>
    <property type="match status" value="1"/>
</dbReference>
<dbReference type="Pfam" id="PF05345">
    <property type="entry name" value="He_PIG"/>
    <property type="match status" value="1"/>
</dbReference>
<protein>
    <submittedName>
        <fullName evidence="7">Putative secreted protein (Por secretion system target)</fullName>
    </submittedName>
</protein>
<accession>A0A3D9L5P2</accession>
<dbReference type="Proteomes" id="UP000256779">
    <property type="component" value="Unassembled WGS sequence"/>
</dbReference>
<dbReference type="PANTHER" id="PTHR24026:SF126">
    <property type="entry name" value="PROTOCADHERIN FAT 4"/>
    <property type="match status" value="1"/>
</dbReference>
<dbReference type="Pfam" id="PF17963">
    <property type="entry name" value="Big_9"/>
    <property type="match status" value="1"/>
</dbReference>
<feature type="domain" description="Cadherin" evidence="6">
    <location>
        <begin position="651"/>
        <end position="747"/>
    </location>
</feature>
<dbReference type="InterPro" id="IPR041690">
    <property type="entry name" value="Cadherin_5"/>
</dbReference>
<dbReference type="GO" id="GO:0005509">
    <property type="term" value="F:calcium ion binding"/>
    <property type="evidence" value="ECO:0007669"/>
    <property type="project" value="InterPro"/>
</dbReference>
<evidence type="ECO:0000256" key="4">
    <source>
        <dbReference type="ARBA" id="ARBA00023157"/>
    </source>
</evidence>
<dbReference type="SMART" id="SM00736">
    <property type="entry name" value="CADG"/>
    <property type="match status" value="5"/>
</dbReference>
<feature type="signal peptide" evidence="5">
    <location>
        <begin position="1"/>
        <end position="19"/>
    </location>
</feature>
<dbReference type="InterPro" id="IPR026444">
    <property type="entry name" value="Secre_tail"/>
</dbReference>
<keyword evidence="3" id="KW-0472">Membrane</keyword>
<dbReference type="Gene3D" id="2.60.120.200">
    <property type="match status" value="2"/>
</dbReference>
<evidence type="ECO:0000256" key="5">
    <source>
        <dbReference type="SAM" id="SignalP"/>
    </source>
</evidence>
<evidence type="ECO:0000256" key="3">
    <source>
        <dbReference type="ARBA" id="ARBA00022989"/>
    </source>
</evidence>
<name>A0A3D9L5P2_MARFU</name>
<organism evidence="7 8">
    <name type="scientific">Marinoscillum furvescens DSM 4134</name>
    <dbReference type="NCBI Taxonomy" id="1122208"/>
    <lineage>
        <taxon>Bacteria</taxon>
        <taxon>Pseudomonadati</taxon>
        <taxon>Bacteroidota</taxon>
        <taxon>Cytophagia</taxon>
        <taxon>Cytophagales</taxon>
        <taxon>Reichenbachiellaceae</taxon>
        <taxon>Marinoscillum</taxon>
    </lineage>
</organism>
<evidence type="ECO:0000256" key="2">
    <source>
        <dbReference type="ARBA" id="ARBA00022729"/>
    </source>
</evidence>
<dbReference type="SMART" id="SM00635">
    <property type="entry name" value="BID_2"/>
    <property type="match status" value="2"/>
</dbReference>
<dbReference type="Gene3D" id="2.60.40.10">
    <property type="entry name" value="Immunoglobulins"/>
    <property type="match status" value="3"/>
</dbReference>
<dbReference type="EMBL" id="QREG01000003">
    <property type="protein sequence ID" value="REE01520.1"/>
    <property type="molecule type" value="Genomic_DNA"/>
</dbReference>
<dbReference type="NCBIfam" id="NF012211">
    <property type="entry name" value="tand_rpt_95"/>
    <property type="match status" value="2"/>
</dbReference>
<dbReference type="RefSeq" id="WP_115866814.1">
    <property type="nucleotide sequence ID" value="NZ_QREG01000003.1"/>
</dbReference>
<sequence length="2002" mass="212861">MKKSILLSILILTGIVAYAQRSCTDGYQGGTGFMSYQGLSSYAIGQTFTACRSGLLQSISFELTGAHPTAMTVYLKDGAVNGSTLETLYLSPHYGKNTIDVANKGVMLTAGQTYALRFGGNNEYYLKAGSNANDYPNGSAWQSSPTGVTAQNFDLSFEYTVKIPAIEVLAEDFNSFSPSGNEVPEGWEADNLTNIHVATGLGTASSNALVFSSATSDQHYVTLPEFKDLHTRVVSFQVSTTDDTGAGPSNGTVRLYQSVSGDPDLQSTNTLLKEITLNSNEAFHEVSVNVAQLGGSGLGEFFRLGFQSTHENVDSKIILDDFQSRDNTAPTGISLSDNILDENVAAGTVVGTLTTTDPTSGDTFTYTLGGFDAAAFTVANNNELQIVASPDFETQSSYAFDITSTDALGESITRSFSVTINDLYENGPNEEVTTYAFSNGDISDGINNNDLTDHGTTPQPDRFGAADSARQFGDGTYLTIIDPIIDITEDFTINFWFKREGDSPTNTYLLDSRHSAVNHGGEVGGLSIYMSPSSALNVAAYKTAGGFGNTLGMGSPITTNLDEWYMATIVHANDSIYLYQDGALQSQAKPSQLQNGDGWIFGGISQSGSRDWQEFPGDQDDFTFFAKALDVTEITALFHENNFNKSKAPTDVTLSDSTVYENLPSGTAIGKLIAVDPDASEAHTFTISGSDASNFDVRNDSLVTAAVLDFEVKDSFEIAITAKDPFDKSFTKSFLIAVLDTNDAPTDIQLTAQSVAENLPAGTVVGTLSGTDQDVDDVLSFALSSSDFEIEGNQLKTATTFDFESESSHTINISVIDSDSAYFSKDFTIDIEDVTAPQVIDSLENMVKASGFDSYSIDLTDVFFHDQGDPLVFTASSNETTVATTSVSGSNLIVTEAGEGTTTITVTADDQSGSALATTSFELKVADLQSDLIAYYPTPDAQDASGTGNDATAYSLLSTSDRFGNEDQAMLFDGSVVDMPKNLLTKNAVSISLWFKTDQTGGILGYQQTSFTSTPSAYVPIIYIGNNNELKASFWEGMVTSMPGGSLNDDSWHHLVLTATTGQQKLYIDDVLVATTNRYNNLSTLAFNQLGAAYTDGSWPHGNGEWFYYDGAMDDIRIYERVLTADQVHALHHEPAPEQPEVITPLADVTLDEDAPAQVLVADLSEVFSNPNNGDMTFAVSHTFGSEVDFSIVDGSSLRLDTLAANFNGTGEVIITASEGIFTIADTFALTIAAVNDAPLFELDEKELYLPIDFSKTVLVEVNAAAVPTDETSQTISYSIAPTVTFANVSIDATTGEITITSVAGATGSETLTVSADDGQAENNLATATLTLTVSDNSAPTVENPIANQSMDEDGTLIISGDITSVFDDADGDPLTYSAAADTSAVTPTITDGELAIALAANYHGTATITLTADDGQTTTDHEITLVVNPVNDAPEVTMTIADMSVAEDAAFNYEIPSTLFWDVDGDDTSIESVEMIGLERTEASWLNYNAKTNTLSGTPLQENIGTVEVTITGSDDELSSSTAFLITVTNTNDLPVISQELSINADEDDAPQTIDLNEIFSDEDGDDLTYTILTSGEKSLEISQGIISASIQEHQLTVAFTANAYGTTHIAIQAADAQGSITYQLPVTVAAVNDAPEIVSTPVIQLAEDGNSYSFSLSEHFRDIEKDPLSYTLAENTSSLFTASLEANTLTITPLPNQFGTGEVTVVANDGSDQTNMTITVTVIEVNDLPVIVSEPVINLMEDAASAVLDLSAVFSDPEGSEISYSILVNDASSELFSIALNEQSLEITPLADAFGSGEITITAYDSPSAEIGTTYTLPVAISSVNDAPAFQLSTSVLELEVDFAGTTLVDILMDVPANESDEDITFTVSTDEELVNITVNGQALEITAIAGAIGEATVTVTANDGQKENASYTQSFVVTVSAPLAGATNQVKIFPNPASSYLMVELPAATTVSVLDLNGSIVLQGLSNQKLDISKLPEGIYLLRFEANSEMTSRKILIRH</sequence>
<feature type="domain" description="Cadherin" evidence="6">
    <location>
        <begin position="1747"/>
        <end position="1832"/>
    </location>
</feature>
<keyword evidence="8" id="KW-1185">Reference proteome</keyword>
<dbReference type="Gene3D" id="2.60.40.60">
    <property type="entry name" value="Cadherins"/>
    <property type="match status" value="3"/>
</dbReference>
<proteinExistence type="predicted"/>
<dbReference type="OrthoDB" id="6281169at2"/>
<dbReference type="CDD" id="cd11304">
    <property type="entry name" value="Cadherin_repeat"/>
    <property type="match status" value="3"/>
</dbReference>
<dbReference type="InterPro" id="IPR006558">
    <property type="entry name" value="LamG-like"/>
</dbReference>
<dbReference type="InterPro" id="IPR013320">
    <property type="entry name" value="ConA-like_dom_sf"/>
</dbReference>
<dbReference type="Pfam" id="PF13385">
    <property type="entry name" value="Laminin_G_3"/>
    <property type="match status" value="2"/>
</dbReference>
<dbReference type="Gene3D" id="2.60.40.1080">
    <property type="match status" value="2"/>
</dbReference>